<dbReference type="InterPro" id="IPR011276">
    <property type="entry name" value="TonB_haem/Hb_rcpt"/>
</dbReference>
<comment type="subcellular location">
    <subcellularLocation>
        <location evidence="1 11">Cell outer membrane</location>
        <topology evidence="1 11">Multi-pass membrane protein</topology>
    </subcellularLocation>
</comment>
<feature type="region of interest" description="Disordered" evidence="13">
    <location>
        <begin position="271"/>
        <end position="293"/>
    </location>
</feature>
<dbReference type="NCBIfam" id="TIGR01786">
    <property type="entry name" value="TonB-hemlactrns"/>
    <property type="match status" value="1"/>
</dbReference>
<gene>
    <name evidence="17" type="ORF">GGQ64_004191</name>
</gene>
<evidence type="ECO:0000313" key="18">
    <source>
        <dbReference type="Proteomes" id="UP000574761"/>
    </source>
</evidence>
<dbReference type="InterPro" id="IPR010949">
    <property type="entry name" value="TonB_Hb/transfer/lactofer_rcpt"/>
</dbReference>
<dbReference type="InterPro" id="IPR012910">
    <property type="entry name" value="Plug_dom"/>
</dbReference>
<feature type="chain" id="PRO_5031540753" evidence="14">
    <location>
        <begin position="30"/>
        <end position="755"/>
    </location>
</feature>
<dbReference type="PROSITE" id="PS52016">
    <property type="entry name" value="TONB_DEPENDENT_REC_3"/>
    <property type="match status" value="1"/>
</dbReference>
<keyword evidence="4 11" id="KW-1134">Transmembrane beta strand</keyword>
<evidence type="ECO:0000256" key="12">
    <source>
        <dbReference type="RuleBase" id="RU003357"/>
    </source>
</evidence>
<evidence type="ECO:0000256" key="10">
    <source>
        <dbReference type="ARBA" id="ARBA00023237"/>
    </source>
</evidence>
<dbReference type="AlphaFoldDB" id="A0A7W6D957"/>
<evidence type="ECO:0000259" key="15">
    <source>
        <dbReference type="Pfam" id="PF00593"/>
    </source>
</evidence>
<dbReference type="EMBL" id="JACIEE010000009">
    <property type="protein sequence ID" value="MBB3978955.1"/>
    <property type="molecule type" value="Genomic_DNA"/>
</dbReference>
<dbReference type="SUPFAM" id="SSF56935">
    <property type="entry name" value="Porins"/>
    <property type="match status" value="1"/>
</dbReference>
<dbReference type="GO" id="GO:0015232">
    <property type="term" value="F:heme transmembrane transporter activity"/>
    <property type="evidence" value="ECO:0007669"/>
    <property type="project" value="InterPro"/>
</dbReference>
<protein>
    <submittedName>
        <fullName evidence="17">Hemoglobin/transferrin/lactoferrin receptor protein</fullName>
    </submittedName>
</protein>
<keyword evidence="5 11" id="KW-0812">Transmembrane</keyword>
<evidence type="ECO:0000256" key="5">
    <source>
        <dbReference type="ARBA" id="ARBA00022692"/>
    </source>
</evidence>
<dbReference type="InterPro" id="IPR037066">
    <property type="entry name" value="Plug_dom_sf"/>
</dbReference>
<evidence type="ECO:0000313" key="17">
    <source>
        <dbReference type="EMBL" id="MBB3978955.1"/>
    </source>
</evidence>
<dbReference type="GO" id="GO:0044718">
    <property type="term" value="P:siderophore transmembrane transport"/>
    <property type="evidence" value="ECO:0007669"/>
    <property type="project" value="TreeGrafter"/>
</dbReference>
<keyword evidence="9 17" id="KW-0675">Receptor</keyword>
<evidence type="ECO:0000256" key="7">
    <source>
        <dbReference type="ARBA" id="ARBA00023077"/>
    </source>
</evidence>
<feature type="domain" description="TonB-dependent receptor plug" evidence="16">
    <location>
        <begin position="62"/>
        <end position="160"/>
    </location>
</feature>
<keyword evidence="3 11" id="KW-0813">Transport</keyword>
<dbReference type="CDD" id="cd01347">
    <property type="entry name" value="ligand_gated_channel"/>
    <property type="match status" value="1"/>
</dbReference>
<dbReference type="GO" id="GO:0009279">
    <property type="term" value="C:cell outer membrane"/>
    <property type="evidence" value="ECO:0007669"/>
    <property type="project" value="UniProtKB-SubCell"/>
</dbReference>
<evidence type="ECO:0000256" key="2">
    <source>
        <dbReference type="ARBA" id="ARBA00009810"/>
    </source>
</evidence>
<organism evidence="17 18">
    <name type="scientific">Mycoplana azooxidifex</name>
    <dbReference type="NCBI Taxonomy" id="1636188"/>
    <lineage>
        <taxon>Bacteria</taxon>
        <taxon>Pseudomonadati</taxon>
        <taxon>Pseudomonadota</taxon>
        <taxon>Alphaproteobacteria</taxon>
        <taxon>Hyphomicrobiales</taxon>
        <taxon>Rhizobiaceae</taxon>
        <taxon>Mycoplana</taxon>
    </lineage>
</organism>
<dbReference type="InterPro" id="IPR039426">
    <property type="entry name" value="TonB-dep_rcpt-like"/>
</dbReference>
<dbReference type="Gene3D" id="2.40.170.20">
    <property type="entry name" value="TonB-dependent receptor, beta-barrel domain"/>
    <property type="match status" value="1"/>
</dbReference>
<evidence type="ECO:0000256" key="9">
    <source>
        <dbReference type="ARBA" id="ARBA00023170"/>
    </source>
</evidence>
<evidence type="ECO:0000256" key="4">
    <source>
        <dbReference type="ARBA" id="ARBA00022452"/>
    </source>
</evidence>
<name>A0A7W6D957_9HYPH</name>
<evidence type="ECO:0000259" key="16">
    <source>
        <dbReference type="Pfam" id="PF07715"/>
    </source>
</evidence>
<evidence type="ECO:0000256" key="3">
    <source>
        <dbReference type="ARBA" id="ARBA00022448"/>
    </source>
</evidence>
<evidence type="ECO:0000256" key="14">
    <source>
        <dbReference type="SAM" id="SignalP"/>
    </source>
</evidence>
<evidence type="ECO:0000256" key="13">
    <source>
        <dbReference type="SAM" id="MobiDB-lite"/>
    </source>
</evidence>
<keyword evidence="10 11" id="KW-0998">Cell outer membrane</keyword>
<sequence>MKSLTPLATRLLATTAIAMALGTAVPSQAQEATSVQAEQPTTLGTITVEGVGETATTSPLTRTTDRATLEDRMVTDFQDFARRIDAGVNFNTQNNSINIRGLQNDRVLTTLDGIRVPWLTDPRDSAQGGLNGFDFDSLSAIDITKGTDSSRFGSGALGGVVQLRTLDPEDLIKEGRNFGAIAKSTYDSADDSVGGNAAVATRFDNTWLLLQGGYKRGHETDTRGDVGGYGTTRTEANPMDFDQKNALAKIHQYIDGGHRFGLTGEIFNRDEDSDNMRGSTSSYEPGTLKSGEEIERKRVSASYDFISPDGSDWLDQASVVTYWQRQRLNNTTNGFRLRDTRADIFDGDPFYYGYPTGDYYRDNILEQTTYGINGDAAKAVQLGGIEHGFRFGAELYGQKTHQYSSGVDNCPDVDWSTIPQPFGPQSCRMLHSNASDMPDVDSVFFGAYLEDDIKLIDNRLTITPGLRFDWYRHSPKSTAEFERSPNFDTDYLNGTSDARFSPKLRAAWQANPELELFAQWSQGFRAPSATELYQNYGAPGSYARIGNPDLEAETSNGFEIGANYASEAYTVSATVFNNYYRNFIDEVQIAPPGGEYPVGGITGYENRDRVRIYGVEFAGEWRFTDNWRTWGSLAWTHGKDTDTDEYINSVAPLRAIVGLGYATESWGSDVSLTAAAARDKVSGSGFEAPGYGVVDATAWWQPKQLDGFRVQAGVFNIFDRKYWNAIDVPDGTTTDTRGFYSEAGRSFRVSLTKTF</sequence>
<keyword evidence="7 12" id="KW-0798">TonB box</keyword>
<keyword evidence="6 14" id="KW-0732">Signal</keyword>
<dbReference type="NCBIfam" id="TIGR01785">
    <property type="entry name" value="TonB-hemin"/>
    <property type="match status" value="1"/>
</dbReference>
<feature type="domain" description="TonB-dependent receptor-like beta-barrel" evidence="15">
    <location>
        <begin position="251"/>
        <end position="717"/>
    </location>
</feature>
<dbReference type="Pfam" id="PF07715">
    <property type="entry name" value="Plug"/>
    <property type="match status" value="1"/>
</dbReference>
<comment type="caution">
    <text evidence="17">The sequence shown here is derived from an EMBL/GenBank/DDBJ whole genome shotgun (WGS) entry which is preliminary data.</text>
</comment>
<proteinExistence type="inferred from homology"/>
<reference evidence="17 18" key="1">
    <citation type="submission" date="2020-08" db="EMBL/GenBank/DDBJ databases">
        <title>Genomic Encyclopedia of Type Strains, Phase IV (KMG-IV): sequencing the most valuable type-strain genomes for metagenomic binning, comparative biology and taxonomic classification.</title>
        <authorList>
            <person name="Goeker M."/>
        </authorList>
    </citation>
    <scope>NUCLEOTIDE SEQUENCE [LARGE SCALE GENOMIC DNA]</scope>
    <source>
        <strain evidence="17 18">DSM 100211</strain>
    </source>
</reference>
<dbReference type="InterPro" id="IPR036942">
    <property type="entry name" value="Beta-barrel_TonB_sf"/>
</dbReference>
<evidence type="ECO:0000256" key="8">
    <source>
        <dbReference type="ARBA" id="ARBA00023136"/>
    </source>
</evidence>
<dbReference type="Gene3D" id="2.170.130.10">
    <property type="entry name" value="TonB-dependent receptor, plug domain"/>
    <property type="match status" value="1"/>
</dbReference>
<comment type="similarity">
    <text evidence="2 11 12">Belongs to the TonB-dependent receptor family.</text>
</comment>
<accession>A0A7W6D957</accession>
<dbReference type="PANTHER" id="PTHR30069">
    <property type="entry name" value="TONB-DEPENDENT OUTER MEMBRANE RECEPTOR"/>
    <property type="match status" value="1"/>
</dbReference>
<keyword evidence="8 11" id="KW-0472">Membrane</keyword>
<dbReference type="PANTHER" id="PTHR30069:SF29">
    <property type="entry name" value="HEMOGLOBIN AND HEMOGLOBIN-HAPTOGLOBIN-BINDING PROTEIN 1-RELATED"/>
    <property type="match status" value="1"/>
</dbReference>
<evidence type="ECO:0000256" key="11">
    <source>
        <dbReference type="PROSITE-ProRule" id="PRU01360"/>
    </source>
</evidence>
<dbReference type="GO" id="GO:0015344">
    <property type="term" value="F:siderophore uptake transmembrane transporter activity"/>
    <property type="evidence" value="ECO:0007669"/>
    <property type="project" value="TreeGrafter"/>
</dbReference>
<dbReference type="RefSeq" id="WP_183807215.1">
    <property type="nucleotide sequence ID" value="NZ_JACIEE010000009.1"/>
</dbReference>
<keyword evidence="18" id="KW-1185">Reference proteome</keyword>
<evidence type="ECO:0000256" key="6">
    <source>
        <dbReference type="ARBA" id="ARBA00022729"/>
    </source>
</evidence>
<evidence type="ECO:0000256" key="1">
    <source>
        <dbReference type="ARBA" id="ARBA00004571"/>
    </source>
</evidence>
<dbReference type="Proteomes" id="UP000574761">
    <property type="component" value="Unassembled WGS sequence"/>
</dbReference>
<feature type="signal peptide" evidence="14">
    <location>
        <begin position="1"/>
        <end position="29"/>
    </location>
</feature>
<dbReference type="Pfam" id="PF00593">
    <property type="entry name" value="TonB_dep_Rec_b-barrel"/>
    <property type="match status" value="1"/>
</dbReference>
<dbReference type="InterPro" id="IPR000531">
    <property type="entry name" value="Beta-barrel_TonB"/>
</dbReference>